<feature type="domain" description="Protein kinase" evidence="10">
    <location>
        <begin position="121"/>
        <end position="401"/>
    </location>
</feature>
<dbReference type="EnsemblMetazoa" id="OVOC12239.1">
    <property type="protein sequence ID" value="OVOC12239.1"/>
    <property type="gene ID" value="WBGene00249048"/>
</dbReference>
<evidence type="ECO:0000256" key="9">
    <source>
        <dbReference type="SAM" id="MobiDB-lite"/>
    </source>
</evidence>
<dbReference type="GO" id="GO:0005524">
    <property type="term" value="F:ATP binding"/>
    <property type="evidence" value="ECO:0007669"/>
    <property type="project" value="UniProtKB-KW"/>
</dbReference>
<evidence type="ECO:0000259" key="10">
    <source>
        <dbReference type="PROSITE" id="PS50011"/>
    </source>
</evidence>
<keyword evidence="5" id="KW-0418">Kinase</keyword>
<proteinExistence type="predicted"/>
<keyword evidence="3" id="KW-0808">Transferase</keyword>
<keyword evidence="2" id="KW-0723">Serine/threonine-protein kinase</keyword>
<evidence type="ECO:0000256" key="4">
    <source>
        <dbReference type="ARBA" id="ARBA00022741"/>
    </source>
</evidence>
<comment type="catalytic activity">
    <reaction evidence="7">
        <text>L-threonyl-[protein] + ATP = O-phospho-L-threonyl-[protein] + ADP + H(+)</text>
        <dbReference type="Rhea" id="RHEA:46608"/>
        <dbReference type="Rhea" id="RHEA-COMP:11060"/>
        <dbReference type="Rhea" id="RHEA-COMP:11605"/>
        <dbReference type="ChEBI" id="CHEBI:15378"/>
        <dbReference type="ChEBI" id="CHEBI:30013"/>
        <dbReference type="ChEBI" id="CHEBI:30616"/>
        <dbReference type="ChEBI" id="CHEBI:61977"/>
        <dbReference type="ChEBI" id="CHEBI:456216"/>
        <dbReference type="EC" id="2.7.11.1"/>
    </reaction>
</comment>
<dbReference type="AlphaFoldDB" id="A0A2K6VLK3"/>
<dbReference type="SUPFAM" id="SSF56112">
    <property type="entry name" value="Protein kinase-like (PK-like)"/>
    <property type="match status" value="1"/>
</dbReference>
<comment type="catalytic activity">
    <reaction evidence="8">
        <text>L-seryl-[protein] + ATP = O-phospho-L-seryl-[protein] + ADP + H(+)</text>
        <dbReference type="Rhea" id="RHEA:17989"/>
        <dbReference type="Rhea" id="RHEA-COMP:9863"/>
        <dbReference type="Rhea" id="RHEA-COMP:11604"/>
        <dbReference type="ChEBI" id="CHEBI:15378"/>
        <dbReference type="ChEBI" id="CHEBI:29999"/>
        <dbReference type="ChEBI" id="CHEBI:30616"/>
        <dbReference type="ChEBI" id="CHEBI:83421"/>
        <dbReference type="ChEBI" id="CHEBI:456216"/>
        <dbReference type="EC" id="2.7.11.1"/>
    </reaction>
</comment>
<dbReference type="Pfam" id="PF00069">
    <property type="entry name" value="Pkinase"/>
    <property type="match status" value="1"/>
</dbReference>
<feature type="compositionally biased region" description="Acidic residues" evidence="9">
    <location>
        <begin position="93"/>
        <end position="102"/>
    </location>
</feature>
<dbReference type="STRING" id="6282.A0A2K6VLK3"/>
<dbReference type="GO" id="GO:0035861">
    <property type="term" value="C:site of double-strand break"/>
    <property type="evidence" value="ECO:0007669"/>
    <property type="project" value="TreeGrafter"/>
</dbReference>
<dbReference type="EMBL" id="CMVM020000410">
    <property type="status" value="NOT_ANNOTATED_CDS"/>
    <property type="molecule type" value="Genomic_DNA"/>
</dbReference>
<evidence type="ECO:0000313" key="12">
    <source>
        <dbReference type="Proteomes" id="UP000024404"/>
    </source>
</evidence>
<dbReference type="OMA" id="EMFVEYA"/>
<name>A0A2K6VLK3_ONCVO</name>
<dbReference type="GO" id="GO:0005634">
    <property type="term" value="C:nucleus"/>
    <property type="evidence" value="ECO:0007669"/>
    <property type="project" value="TreeGrafter"/>
</dbReference>
<evidence type="ECO:0000256" key="1">
    <source>
        <dbReference type="ARBA" id="ARBA00012513"/>
    </source>
</evidence>
<evidence type="ECO:0000256" key="5">
    <source>
        <dbReference type="ARBA" id="ARBA00022777"/>
    </source>
</evidence>
<dbReference type="InterPro" id="IPR008271">
    <property type="entry name" value="Ser/Thr_kinase_AS"/>
</dbReference>
<dbReference type="PROSITE" id="PS00108">
    <property type="entry name" value="PROTEIN_KINASE_ST"/>
    <property type="match status" value="1"/>
</dbReference>
<evidence type="ECO:0000313" key="11">
    <source>
        <dbReference type="EnsemblMetazoa" id="OVOC12239.1"/>
    </source>
</evidence>
<keyword evidence="12" id="KW-1185">Reference proteome</keyword>
<dbReference type="PROSITE" id="PS50011">
    <property type="entry name" value="PROTEIN_KINASE_DOM"/>
    <property type="match status" value="1"/>
</dbReference>
<sequence>MYDIATDDDTFTNDSKSSMITWDSLYNEINSLGCSSEISMLEITSIIDKYKNIANNEYSDDYDDDNYNYDDDNYNYDNYDQDSSDWISPDNLESPEVDDDKENDEIVDETLLPEKFRGKKWIIKKILGEGSFFRVSQAYADGILLAIRKRHFGDYQNVYSVCCHREIEKEYRACKRHVIDVLSKIGYHDNIATFFGFRRIGFRWEMFVEYAGGGDLFDEIMRYIANRKRIPDEVVISRFRDLINAVAYLHKRKIAHLDIKVENCLLTKWGSLKLSDFDCAIIFNDNTKVSPRQLGTKAYSPPQRFYTSIKPECADIWSCGIILFSLLAYRLPWIGAYCEDPSYLEWYKYINGKYIDGLNSTFPFEFPKNTNSKFLDLLEQLLDPNEGRRIRMEDIVDISWLQIETYHKSFEIDEDQQSNKLLIDESNIFETLRNLKIS</sequence>
<evidence type="ECO:0000256" key="6">
    <source>
        <dbReference type="ARBA" id="ARBA00022840"/>
    </source>
</evidence>
<organism evidence="11 12">
    <name type="scientific">Onchocerca volvulus</name>
    <dbReference type="NCBI Taxonomy" id="6282"/>
    <lineage>
        <taxon>Eukaryota</taxon>
        <taxon>Metazoa</taxon>
        <taxon>Ecdysozoa</taxon>
        <taxon>Nematoda</taxon>
        <taxon>Chromadorea</taxon>
        <taxon>Rhabditida</taxon>
        <taxon>Spirurina</taxon>
        <taxon>Spiruromorpha</taxon>
        <taxon>Filarioidea</taxon>
        <taxon>Onchocercidae</taxon>
        <taxon>Onchocerca</taxon>
    </lineage>
</organism>
<evidence type="ECO:0000256" key="2">
    <source>
        <dbReference type="ARBA" id="ARBA00022527"/>
    </source>
</evidence>
<dbReference type="SMART" id="SM00220">
    <property type="entry name" value="S_TKc"/>
    <property type="match status" value="1"/>
</dbReference>
<keyword evidence="6" id="KW-0067">ATP-binding</keyword>
<dbReference type="InterPro" id="IPR011009">
    <property type="entry name" value="Kinase-like_dom_sf"/>
</dbReference>
<dbReference type="Gene3D" id="1.10.510.10">
    <property type="entry name" value="Transferase(Phosphotransferase) domain 1"/>
    <property type="match status" value="1"/>
</dbReference>
<dbReference type="PANTHER" id="PTHR43895">
    <property type="entry name" value="CALCIUM/CALMODULIN-DEPENDENT PROTEIN KINASE KINASE-RELATED"/>
    <property type="match status" value="1"/>
</dbReference>
<evidence type="ECO:0000256" key="7">
    <source>
        <dbReference type="ARBA" id="ARBA00047899"/>
    </source>
</evidence>
<protein>
    <recommendedName>
        <fullName evidence="1">non-specific serine/threonine protein kinase</fullName>
        <ecNumber evidence="1">2.7.11.1</ecNumber>
    </recommendedName>
</protein>
<dbReference type="GO" id="GO:0005737">
    <property type="term" value="C:cytoplasm"/>
    <property type="evidence" value="ECO:0007669"/>
    <property type="project" value="TreeGrafter"/>
</dbReference>
<feature type="region of interest" description="Disordered" evidence="9">
    <location>
        <begin position="80"/>
        <end position="102"/>
    </location>
</feature>
<accession>A0A2K6VLK3</accession>
<dbReference type="GO" id="GO:0004674">
    <property type="term" value="F:protein serine/threonine kinase activity"/>
    <property type="evidence" value="ECO:0007669"/>
    <property type="project" value="UniProtKB-KW"/>
</dbReference>
<reference evidence="11" key="2">
    <citation type="submission" date="2018-02" db="UniProtKB">
        <authorList>
            <consortium name="EnsemblMetazoa"/>
        </authorList>
    </citation>
    <scope>IDENTIFICATION</scope>
</reference>
<dbReference type="PANTHER" id="PTHR43895:SF32">
    <property type="entry name" value="SERINE_THREONINE-PROTEIN KINASE CHK1"/>
    <property type="match status" value="1"/>
</dbReference>
<dbReference type="Proteomes" id="UP000024404">
    <property type="component" value="Unassembled WGS sequence"/>
</dbReference>
<dbReference type="InterPro" id="IPR000719">
    <property type="entry name" value="Prot_kinase_dom"/>
</dbReference>
<evidence type="ECO:0000256" key="8">
    <source>
        <dbReference type="ARBA" id="ARBA00048679"/>
    </source>
</evidence>
<evidence type="ECO:0000256" key="3">
    <source>
        <dbReference type="ARBA" id="ARBA00022679"/>
    </source>
</evidence>
<keyword evidence="4" id="KW-0547">Nucleotide-binding</keyword>
<dbReference type="EC" id="2.7.11.1" evidence="1"/>
<dbReference type="GO" id="GO:0007095">
    <property type="term" value="P:mitotic G2 DNA damage checkpoint signaling"/>
    <property type="evidence" value="ECO:0007669"/>
    <property type="project" value="TreeGrafter"/>
</dbReference>
<reference evidence="12" key="1">
    <citation type="submission" date="2013-10" db="EMBL/GenBank/DDBJ databases">
        <title>Genome sequencing of Onchocerca volvulus.</title>
        <authorList>
            <person name="Cotton J."/>
            <person name="Tsai J."/>
            <person name="Stanley E."/>
            <person name="Tracey A."/>
            <person name="Holroyd N."/>
            <person name="Lustigman S."/>
            <person name="Berriman M."/>
        </authorList>
    </citation>
    <scope>NUCLEOTIDE SEQUENCE</scope>
</reference>